<feature type="compositionally biased region" description="Gly residues" evidence="1">
    <location>
        <begin position="67"/>
        <end position="76"/>
    </location>
</feature>
<feature type="compositionally biased region" description="Acidic residues" evidence="1">
    <location>
        <begin position="98"/>
        <end position="107"/>
    </location>
</feature>
<feature type="compositionally biased region" description="Pro residues" evidence="1">
    <location>
        <begin position="191"/>
        <end position="200"/>
    </location>
</feature>
<feature type="compositionally biased region" description="Basic and acidic residues" evidence="1">
    <location>
        <begin position="503"/>
        <end position="524"/>
    </location>
</feature>
<sequence length="605" mass="66452">MPPLQDITHRFLSPLPPSSPPQPLSVTDDDLLVHAHGSSSFFLPSSSSHPRTNIRTKRRTSARGGSTARGGVGGADGGDDDDRDDDDNKENERPGFDPYDDGDDEELDKVHQTAAPSPQTTAAAAAAAAPGPSHGRTQAHAHARAAPLLRTKHAIQNVTLPPSPPSPSDPFGIIATERRLKRKREYGGDRPPAPTLPPPSGTSLTSRGKAKAAEHEEKHLVNTTEWAAGTPIRVRRTRETLAEEQRKSMCDPSPTTLPRIRSHVRPSPLALHHTDASVTAIEQYEEQQRKKKRQRLSPSPFSPSPTAGALPLPVDDEAHNPFLDHDESDHDVPRPVVEPTTPTTKTPRPANPPSPLPVRRRASIIVGDQVEKGSIPSSPISARFVKGKERDKQEKKDGGKGVKRKRSAKGKGKEKEKELEEVGNETFSVLADDPDALASALRARLPRKRVRIKEVEREDEEDKCNNVGRNTKKRKGKTKAKEVDDDDDEEETLPVTRKSARLARRDEDTAGGKDNKMEKVEGKKGTATAVRSRTVGKTKGKENTGQGKPRSSKAVSKGARETKEGKAKEIEKDVMDAWERERTARRAYFKKVDSYELEKEDLYVI</sequence>
<feature type="compositionally biased region" description="Basic and acidic residues" evidence="1">
    <location>
        <begin position="411"/>
        <end position="420"/>
    </location>
</feature>
<name>A0A2A9NES5_9AGAR</name>
<feature type="compositionally biased region" description="Basic and acidic residues" evidence="1">
    <location>
        <begin position="386"/>
        <end position="400"/>
    </location>
</feature>
<feature type="compositionally biased region" description="Acidic residues" evidence="1">
    <location>
        <begin position="483"/>
        <end position="492"/>
    </location>
</feature>
<feature type="region of interest" description="Disordered" evidence="1">
    <location>
        <begin position="446"/>
        <end position="568"/>
    </location>
</feature>
<feature type="compositionally biased region" description="Basic and acidic residues" evidence="1">
    <location>
        <begin position="558"/>
        <end position="568"/>
    </location>
</feature>
<gene>
    <name evidence="2" type="ORF">AMATHDRAFT_8153</name>
</gene>
<feature type="compositionally biased region" description="Low complexity" evidence="1">
    <location>
        <begin position="334"/>
        <end position="348"/>
    </location>
</feature>
<protein>
    <submittedName>
        <fullName evidence="2">Uncharacterized protein</fullName>
    </submittedName>
</protein>
<feature type="compositionally biased region" description="Basic and acidic residues" evidence="1">
    <location>
        <begin position="211"/>
        <end position="220"/>
    </location>
</feature>
<evidence type="ECO:0000256" key="1">
    <source>
        <dbReference type="SAM" id="MobiDB-lite"/>
    </source>
</evidence>
<feature type="compositionally biased region" description="Low complexity" evidence="1">
    <location>
        <begin position="112"/>
        <end position="130"/>
    </location>
</feature>
<organism evidence="2 3">
    <name type="scientific">Amanita thiersii Skay4041</name>
    <dbReference type="NCBI Taxonomy" id="703135"/>
    <lineage>
        <taxon>Eukaryota</taxon>
        <taxon>Fungi</taxon>
        <taxon>Dikarya</taxon>
        <taxon>Basidiomycota</taxon>
        <taxon>Agaricomycotina</taxon>
        <taxon>Agaricomycetes</taxon>
        <taxon>Agaricomycetidae</taxon>
        <taxon>Agaricales</taxon>
        <taxon>Pluteineae</taxon>
        <taxon>Amanitaceae</taxon>
        <taxon>Amanita</taxon>
    </lineage>
</organism>
<feature type="compositionally biased region" description="Basic and acidic residues" evidence="1">
    <location>
        <begin position="316"/>
        <end position="333"/>
    </location>
</feature>
<feature type="compositionally biased region" description="Pro residues" evidence="1">
    <location>
        <begin position="14"/>
        <end position="23"/>
    </location>
</feature>
<dbReference type="OrthoDB" id="3064991at2759"/>
<proteinExistence type="predicted"/>
<keyword evidence="3" id="KW-1185">Reference proteome</keyword>
<dbReference type="Proteomes" id="UP000242287">
    <property type="component" value="Unassembled WGS sequence"/>
</dbReference>
<feature type="compositionally biased region" description="Basic residues" evidence="1">
    <location>
        <begin position="401"/>
        <end position="410"/>
    </location>
</feature>
<feature type="region of interest" description="Disordered" evidence="1">
    <location>
        <begin position="1"/>
        <end position="422"/>
    </location>
</feature>
<feature type="compositionally biased region" description="Basic residues" evidence="1">
    <location>
        <begin position="52"/>
        <end position="61"/>
    </location>
</feature>
<reference evidence="2 3" key="1">
    <citation type="submission" date="2014-02" db="EMBL/GenBank/DDBJ databases">
        <title>Transposable element dynamics among asymbiotic and ectomycorrhizal Amanita fungi.</title>
        <authorList>
            <consortium name="DOE Joint Genome Institute"/>
            <person name="Hess J."/>
            <person name="Skrede I."/>
            <person name="Wolfe B."/>
            <person name="LaButti K."/>
            <person name="Ohm R.A."/>
            <person name="Grigoriev I.V."/>
            <person name="Pringle A."/>
        </authorList>
    </citation>
    <scope>NUCLEOTIDE SEQUENCE [LARGE SCALE GENOMIC DNA]</scope>
    <source>
        <strain evidence="2 3">SKay4041</strain>
    </source>
</reference>
<evidence type="ECO:0000313" key="3">
    <source>
        <dbReference type="Proteomes" id="UP000242287"/>
    </source>
</evidence>
<accession>A0A2A9NES5</accession>
<evidence type="ECO:0000313" key="2">
    <source>
        <dbReference type="EMBL" id="PFH46143.1"/>
    </source>
</evidence>
<dbReference type="EMBL" id="KZ302229">
    <property type="protein sequence ID" value="PFH46143.1"/>
    <property type="molecule type" value="Genomic_DNA"/>
</dbReference>
<feature type="compositionally biased region" description="Acidic residues" evidence="1">
    <location>
        <begin position="77"/>
        <end position="89"/>
    </location>
</feature>
<feature type="compositionally biased region" description="Low complexity" evidence="1">
    <location>
        <begin position="38"/>
        <end position="48"/>
    </location>
</feature>
<feature type="compositionally biased region" description="Basic and acidic residues" evidence="1">
    <location>
        <begin position="237"/>
        <end position="249"/>
    </location>
</feature>
<dbReference type="AlphaFoldDB" id="A0A2A9NES5"/>